<evidence type="ECO:0000313" key="2">
    <source>
        <dbReference type="EMBL" id="BCT74691.1"/>
    </source>
</evidence>
<proteinExistence type="predicted"/>
<feature type="region of interest" description="Disordered" evidence="1">
    <location>
        <begin position="1"/>
        <end position="42"/>
    </location>
</feature>
<evidence type="ECO:0008006" key="4">
    <source>
        <dbReference type="Google" id="ProtNLM"/>
    </source>
</evidence>
<organism evidence="2 3">
    <name type="scientific">Sinomonas cyclohexanicum</name>
    <name type="common">Corynebacterium cyclohexanicum</name>
    <dbReference type="NCBI Taxonomy" id="322009"/>
    <lineage>
        <taxon>Bacteria</taxon>
        <taxon>Bacillati</taxon>
        <taxon>Actinomycetota</taxon>
        <taxon>Actinomycetes</taxon>
        <taxon>Micrococcales</taxon>
        <taxon>Micrococcaceae</taxon>
        <taxon>Sinomonas</taxon>
    </lineage>
</organism>
<dbReference type="EMBL" id="AP024525">
    <property type="protein sequence ID" value="BCT74691.1"/>
    <property type="molecule type" value="Genomic_DNA"/>
</dbReference>
<gene>
    <name evidence="2" type="ORF">SCMU_05330</name>
</gene>
<accession>A0ABM7PRJ8</accession>
<feature type="compositionally biased region" description="Polar residues" evidence="1">
    <location>
        <begin position="1"/>
        <end position="19"/>
    </location>
</feature>
<sequence length="155" mass="16726">MAGTTNSRTTATEPSSAAFSDQERAAMHEVVAEAKRARTRTTAAEKAAGDLADTIARIEGFEEPDRSIAGRIHELATAQGLDPRLWYGMPAWTRGGKLVLFFKDRAKFSSRYATLGFEESAALDDGAMWATSFALAEPAEADWDRIAELVARAAG</sequence>
<name>A0ABM7PRJ8_SINCY</name>
<dbReference type="RefSeq" id="WP_229231441.1">
    <property type="nucleotide sequence ID" value="NZ_AP024525.1"/>
</dbReference>
<evidence type="ECO:0000313" key="3">
    <source>
        <dbReference type="Proteomes" id="UP001319861"/>
    </source>
</evidence>
<dbReference type="Proteomes" id="UP001319861">
    <property type="component" value="Chromosome"/>
</dbReference>
<reference evidence="2 3" key="1">
    <citation type="journal article" date="2021" name="J. Biosci. Bioeng.">
        <title>Identification and characterization of a chc gene cluster responsible for the aromatization pathway of cyclohexanecarboxylate degradation in Sinomonas cyclohexanicum ATCC 51369.</title>
        <authorList>
            <person name="Yamamoto T."/>
            <person name="Hasegawa Y."/>
            <person name="Lau P.C.K."/>
            <person name="Iwaki H."/>
        </authorList>
    </citation>
    <scope>NUCLEOTIDE SEQUENCE [LARGE SCALE GENOMIC DNA]</scope>
    <source>
        <strain evidence="2 3">ATCC 51369</strain>
    </source>
</reference>
<protein>
    <recommendedName>
        <fullName evidence="4">DUF1801 domain-containing protein</fullName>
    </recommendedName>
</protein>
<evidence type="ECO:0000256" key="1">
    <source>
        <dbReference type="SAM" id="MobiDB-lite"/>
    </source>
</evidence>
<dbReference type="SUPFAM" id="SSF159888">
    <property type="entry name" value="YdhG-like"/>
    <property type="match status" value="1"/>
</dbReference>
<feature type="compositionally biased region" description="Basic and acidic residues" evidence="1">
    <location>
        <begin position="21"/>
        <end position="36"/>
    </location>
</feature>
<keyword evidence="3" id="KW-1185">Reference proteome</keyword>